<proteinExistence type="predicted"/>
<keyword evidence="2" id="KW-1185">Reference proteome</keyword>
<gene>
    <name evidence="1" type="ORF">Pcinc_001594</name>
</gene>
<evidence type="ECO:0000313" key="1">
    <source>
        <dbReference type="EMBL" id="KAK3894616.1"/>
    </source>
</evidence>
<evidence type="ECO:0000313" key="2">
    <source>
        <dbReference type="Proteomes" id="UP001286313"/>
    </source>
</evidence>
<accession>A0AAE1GMJ0</accession>
<protein>
    <submittedName>
        <fullName evidence="1">Uncharacterized protein</fullName>
    </submittedName>
</protein>
<dbReference type="AlphaFoldDB" id="A0AAE1GMJ0"/>
<sequence length="149" mass="16841">MSDTGASGSGTPPKKRAKIWYQQAFKAEWMDEPEFKNWLMPDPTNKYIAVYSVCNMKLKNCNKSSLIAHQNSIKRTKNFSAKKKTVNIEQFFKAKSEPDLSDKIARAGLLLSSFMAEHGTPFSQADHLTEVMKKMFPDSNIAKGMTEKV</sequence>
<dbReference type="EMBL" id="JAWQEG010000102">
    <property type="protein sequence ID" value="KAK3894616.1"/>
    <property type="molecule type" value="Genomic_DNA"/>
</dbReference>
<comment type="caution">
    <text evidence="1">The sequence shown here is derived from an EMBL/GenBank/DDBJ whole genome shotgun (WGS) entry which is preliminary data.</text>
</comment>
<dbReference type="Proteomes" id="UP001286313">
    <property type="component" value="Unassembled WGS sequence"/>
</dbReference>
<reference evidence="1" key="1">
    <citation type="submission" date="2023-10" db="EMBL/GenBank/DDBJ databases">
        <title>Genome assemblies of two species of porcelain crab, Petrolisthes cinctipes and Petrolisthes manimaculis (Anomura: Porcellanidae).</title>
        <authorList>
            <person name="Angst P."/>
        </authorList>
    </citation>
    <scope>NUCLEOTIDE SEQUENCE</scope>
    <source>
        <strain evidence="1">PB745_01</strain>
        <tissue evidence="1">Gill</tissue>
    </source>
</reference>
<organism evidence="1 2">
    <name type="scientific">Petrolisthes cinctipes</name>
    <name type="common">Flat porcelain crab</name>
    <dbReference type="NCBI Taxonomy" id="88211"/>
    <lineage>
        <taxon>Eukaryota</taxon>
        <taxon>Metazoa</taxon>
        <taxon>Ecdysozoa</taxon>
        <taxon>Arthropoda</taxon>
        <taxon>Crustacea</taxon>
        <taxon>Multicrustacea</taxon>
        <taxon>Malacostraca</taxon>
        <taxon>Eumalacostraca</taxon>
        <taxon>Eucarida</taxon>
        <taxon>Decapoda</taxon>
        <taxon>Pleocyemata</taxon>
        <taxon>Anomura</taxon>
        <taxon>Galatheoidea</taxon>
        <taxon>Porcellanidae</taxon>
        <taxon>Petrolisthes</taxon>
    </lineage>
</organism>
<name>A0AAE1GMJ0_PETCI</name>